<dbReference type="RefSeq" id="WP_113994919.1">
    <property type="nucleotide sequence ID" value="NZ_JACLAM010000001.1"/>
</dbReference>
<dbReference type="SUPFAM" id="SSF53474">
    <property type="entry name" value="alpha/beta-Hydrolases"/>
    <property type="match status" value="1"/>
</dbReference>
<dbReference type="EMBL" id="PUTQ01000013">
    <property type="protein sequence ID" value="RCF49551.1"/>
    <property type="molecule type" value="Genomic_DNA"/>
</dbReference>
<sequence length="303" mass="32899">MHPVRFANQHLSLAGHLHLPADLQAGIRYPAIVCVHPSGGVKEQTAGLYAAHLAKAGFIALAFDASYQGESEGEPRQLENPHVRVDDISAAVDYLTTLAEVDPEHIGVLGICAGGGYAAAAAMMDTRLKAIGTVSAVNYGQMYRQGWDKRGTPTECLALRDLAMAARTAEATGAAIQYLPTTPLSREQGEQLHPDWAEAFDYYRTPRARHDNAPSRLTTRSLAQLVTFDAFHQAELFLTQPLLLVAGSEAGTRWMSEVLYQRAASAHKGLFIVEGATHIGLYDQPQWVDGALTGLIPFFRTHL</sequence>
<dbReference type="AlphaFoldDB" id="A0ABD7G8E5"/>
<dbReference type="Gene3D" id="3.40.50.1820">
    <property type="entry name" value="alpha/beta hydrolase"/>
    <property type="match status" value="1"/>
</dbReference>
<dbReference type="Gene3D" id="1.10.10.800">
    <property type="match status" value="1"/>
</dbReference>
<dbReference type="InterPro" id="IPR051411">
    <property type="entry name" value="Polyketide_trans_af380"/>
</dbReference>
<dbReference type="InterPro" id="IPR029058">
    <property type="entry name" value="AB_hydrolase_fold"/>
</dbReference>
<dbReference type="Proteomes" id="UP000253075">
    <property type="component" value="Unassembled WGS sequence"/>
</dbReference>
<dbReference type="PANTHER" id="PTHR47751">
    <property type="entry name" value="SUPERFAMILY HYDROLASE, PUTATIVE (AFU_ORTHOLOGUE AFUA_2G16580)-RELATED"/>
    <property type="match status" value="1"/>
</dbReference>
<feature type="domain" description="Dienelactone hydrolase" evidence="1">
    <location>
        <begin position="25"/>
        <end position="130"/>
    </location>
</feature>
<reference evidence="2 3" key="1">
    <citation type="journal article" date="2018" name="PLoS ONE">
        <title>Phenotypic characterization and whole genome analysis of extended-spectrum beta-lactamase-producing bacteria isolated from dogs in Germany.</title>
        <authorList>
            <person name="Boehmer T."/>
            <person name="Vogler A.J."/>
            <person name="Thomas A."/>
            <person name="Sauer S."/>
            <person name="Hergenroether M."/>
            <person name="Straubinger R.K."/>
            <person name="Birdsell D."/>
            <person name="Keim P."/>
            <person name="Sahl J.W."/>
            <person name="Williamson C.H."/>
            <person name="Riehm J.M."/>
        </authorList>
    </citation>
    <scope>NUCLEOTIDE SEQUENCE [LARGE SCALE GENOMIC DNA]</scope>
    <source>
        <strain evidence="2 3">AFG_SD03_1510_Ahy_093</strain>
    </source>
</reference>
<dbReference type="PANTHER" id="PTHR47751:SF1">
    <property type="entry name" value="SUPERFAMILY HYDROLASE, PUTATIVE (AFU_ORTHOLOGUE AFUA_2G16580)-RELATED"/>
    <property type="match status" value="1"/>
</dbReference>
<dbReference type="Pfam" id="PF01738">
    <property type="entry name" value="DLH"/>
    <property type="match status" value="1"/>
</dbReference>
<proteinExistence type="predicted"/>
<reference evidence="3" key="2">
    <citation type="submission" date="2018-02" db="EMBL/GenBank/DDBJ databases">
        <title>Phenotypic characterization and whole genome analysis of multidrug-resistant, extended-spectrum beta-lactamase-producing bacteria isolated from dogs in Germany.</title>
        <authorList>
            <person name="Williamson C."/>
        </authorList>
    </citation>
    <scope>NUCLEOTIDE SEQUENCE [LARGE SCALE GENOMIC DNA]</scope>
    <source>
        <strain evidence="3">AFG_SD03_1510_Ahy_093</strain>
    </source>
</reference>
<evidence type="ECO:0000259" key="1">
    <source>
        <dbReference type="Pfam" id="PF01738"/>
    </source>
</evidence>
<dbReference type="InterPro" id="IPR002925">
    <property type="entry name" value="Dienelactn_hydro"/>
</dbReference>
<evidence type="ECO:0000313" key="3">
    <source>
        <dbReference type="Proteomes" id="UP000253075"/>
    </source>
</evidence>
<name>A0ABD7G8E5_AERHY</name>
<accession>A0ABD7G8E5</accession>
<evidence type="ECO:0000313" key="2">
    <source>
        <dbReference type="EMBL" id="RCF49551.1"/>
    </source>
</evidence>
<organism evidence="2 3">
    <name type="scientific">Aeromonas hydrophila</name>
    <dbReference type="NCBI Taxonomy" id="644"/>
    <lineage>
        <taxon>Bacteria</taxon>
        <taxon>Pseudomonadati</taxon>
        <taxon>Pseudomonadota</taxon>
        <taxon>Gammaproteobacteria</taxon>
        <taxon>Aeromonadales</taxon>
        <taxon>Aeromonadaceae</taxon>
        <taxon>Aeromonas</taxon>
    </lineage>
</organism>
<gene>
    <name evidence="2" type="ORF">C6C11_10575</name>
</gene>
<comment type="caution">
    <text evidence="2">The sequence shown here is derived from an EMBL/GenBank/DDBJ whole genome shotgun (WGS) entry which is preliminary data.</text>
</comment>
<protein>
    <recommendedName>
        <fullName evidence="1">Dienelactone hydrolase domain-containing protein</fullName>
    </recommendedName>
</protein>